<keyword evidence="2" id="KW-1185">Reference proteome</keyword>
<sequence>MVMLLQILNERPDNDSEYLFLRSLAPYEKLEGTGAVWYIPMLVEAKADIRKEGRMTGSLFTRHNAASTVLRSESGVYEDGE</sequence>
<dbReference type="EMBL" id="AP023368">
    <property type="protein sequence ID" value="BCK01499.1"/>
    <property type="molecule type" value="Genomic_DNA"/>
</dbReference>
<dbReference type="Proteomes" id="UP000515703">
    <property type="component" value="Chromosome"/>
</dbReference>
<name>A0A7M3SA81_9FIRM</name>
<reference evidence="1 2" key="1">
    <citation type="submission" date="2020-08" db="EMBL/GenBank/DDBJ databases">
        <title>Draft genome sequencing of an Anaerocolumna strain isolated from anoxic soil subjected to BSD treatment.</title>
        <authorList>
            <person name="Uek A."/>
            <person name="Tonouchi A."/>
        </authorList>
    </citation>
    <scope>NUCLEOTIDE SEQUENCE [LARGE SCALE GENOMIC DNA]</scope>
    <source>
        <strain evidence="1 2">CTTW</strain>
    </source>
</reference>
<proteinExistence type="predicted"/>
<organism evidence="1 2">
    <name type="scientific">Anaerocolumna chitinilytica</name>
    <dbReference type="NCBI Taxonomy" id="1727145"/>
    <lineage>
        <taxon>Bacteria</taxon>
        <taxon>Bacillati</taxon>
        <taxon>Bacillota</taxon>
        <taxon>Clostridia</taxon>
        <taxon>Lachnospirales</taxon>
        <taxon>Lachnospiraceae</taxon>
        <taxon>Anaerocolumna</taxon>
    </lineage>
</organism>
<accession>A0A7M3SA81</accession>
<evidence type="ECO:0000313" key="2">
    <source>
        <dbReference type="Proteomes" id="UP000515703"/>
    </source>
</evidence>
<protein>
    <submittedName>
        <fullName evidence="1">Uncharacterized protein</fullName>
    </submittedName>
</protein>
<reference evidence="1 2" key="2">
    <citation type="submission" date="2020-08" db="EMBL/GenBank/DDBJ databases">
        <authorList>
            <person name="Ueki A."/>
            <person name="Tonouchi A."/>
        </authorList>
    </citation>
    <scope>NUCLEOTIDE SEQUENCE [LARGE SCALE GENOMIC DNA]</scope>
    <source>
        <strain evidence="1 2">CTTW</strain>
    </source>
</reference>
<dbReference type="RefSeq" id="WP_185257056.1">
    <property type="nucleotide sequence ID" value="NZ_AP023368.1"/>
</dbReference>
<dbReference type="KEGG" id="acht:bsdcttw_45390"/>
<evidence type="ECO:0000313" key="1">
    <source>
        <dbReference type="EMBL" id="BCK01499.1"/>
    </source>
</evidence>
<dbReference type="AlphaFoldDB" id="A0A7M3SA81"/>
<gene>
    <name evidence="1" type="ORF">bsdcttw_45390</name>
</gene>